<evidence type="ECO:0000313" key="3">
    <source>
        <dbReference type="EMBL" id="GIF90258.1"/>
    </source>
</evidence>
<dbReference type="Proteomes" id="UP000619293">
    <property type="component" value="Unassembled WGS sequence"/>
</dbReference>
<feature type="domain" description="Insertion element IS402-like" evidence="2">
    <location>
        <begin position="35"/>
        <end position="105"/>
    </location>
</feature>
<evidence type="ECO:0000256" key="1">
    <source>
        <dbReference type="SAM" id="MobiDB-lite"/>
    </source>
</evidence>
<sequence length="150" mass="16450">MSFYLVCGQAAAAPPTPGAEHQPTTRPRRYPSDTTDIEWQLIAAYLPAGGTGDHGGRPVVYSRRDIVDAIRYLDHNSCVWRALPVDFPPWPTVYHYFRTWTRDGSSGSLMVSGILGAARSQSVTKCLAGQLGADLEALRSWNRQDQADSG</sequence>
<dbReference type="EMBL" id="BONG01000021">
    <property type="protein sequence ID" value="GIF90258.1"/>
    <property type="molecule type" value="Genomic_DNA"/>
</dbReference>
<dbReference type="InterPro" id="IPR025161">
    <property type="entry name" value="IS402-like_dom"/>
</dbReference>
<dbReference type="PANTHER" id="PTHR30007:SF0">
    <property type="entry name" value="TRANSPOSASE"/>
    <property type="match status" value="1"/>
</dbReference>
<name>A0A8J3K4R5_9ACTN</name>
<proteinExistence type="predicted"/>
<comment type="caution">
    <text evidence="3">The sequence shown here is derived from an EMBL/GenBank/DDBJ whole genome shotgun (WGS) entry which is preliminary data.</text>
</comment>
<accession>A0A8J3K4R5</accession>
<dbReference type="PANTHER" id="PTHR30007">
    <property type="entry name" value="PHP DOMAIN PROTEIN"/>
    <property type="match status" value="1"/>
</dbReference>
<evidence type="ECO:0000313" key="4">
    <source>
        <dbReference type="Proteomes" id="UP000619293"/>
    </source>
</evidence>
<keyword evidence="4" id="KW-1185">Reference proteome</keyword>
<gene>
    <name evidence="3" type="ORF">Cch02nite_37020</name>
</gene>
<dbReference type="AlphaFoldDB" id="A0A8J3K4R5"/>
<dbReference type="RefSeq" id="WP_191839597.1">
    <property type="nucleotide sequence ID" value="NZ_BAAALB010000009.1"/>
</dbReference>
<protein>
    <recommendedName>
        <fullName evidence="2">Insertion element IS402-like domain-containing protein</fullName>
    </recommendedName>
</protein>
<reference evidence="3 4" key="1">
    <citation type="submission" date="2021-01" db="EMBL/GenBank/DDBJ databases">
        <title>Whole genome shotgun sequence of Catellatospora chokoriensis NBRC 107358.</title>
        <authorList>
            <person name="Komaki H."/>
            <person name="Tamura T."/>
        </authorList>
    </citation>
    <scope>NUCLEOTIDE SEQUENCE [LARGE SCALE GENOMIC DNA]</scope>
    <source>
        <strain evidence="3 4">NBRC 107358</strain>
    </source>
</reference>
<organism evidence="3 4">
    <name type="scientific">Catellatospora chokoriensis</name>
    <dbReference type="NCBI Taxonomy" id="310353"/>
    <lineage>
        <taxon>Bacteria</taxon>
        <taxon>Bacillati</taxon>
        <taxon>Actinomycetota</taxon>
        <taxon>Actinomycetes</taxon>
        <taxon>Micromonosporales</taxon>
        <taxon>Micromonosporaceae</taxon>
        <taxon>Catellatospora</taxon>
    </lineage>
</organism>
<evidence type="ECO:0000259" key="2">
    <source>
        <dbReference type="Pfam" id="PF13340"/>
    </source>
</evidence>
<feature type="region of interest" description="Disordered" evidence="1">
    <location>
        <begin position="11"/>
        <end position="31"/>
    </location>
</feature>
<dbReference type="Pfam" id="PF13340">
    <property type="entry name" value="DUF4096"/>
    <property type="match status" value="1"/>
</dbReference>